<dbReference type="SUPFAM" id="SSF55811">
    <property type="entry name" value="Nudix"/>
    <property type="match status" value="1"/>
</dbReference>
<dbReference type="Pfam" id="PF00293">
    <property type="entry name" value="NUDIX"/>
    <property type="match status" value="1"/>
</dbReference>
<dbReference type="PROSITE" id="PS51462">
    <property type="entry name" value="NUDIX"/>
    <property type="match status" value="1"/>
</dbReference>
<accession>A0A2M8EZJ6</accession>
<dbReference type="EMBL" id="PFSC01000088">
    <property type="protein sequence ID" value="PJC32454.1"/>
    <property type="molecule type" value="Genomic_DNA"/>
</dbReference>
<dbReference type="Proteomes" id="UP000231383">
    <property type="component" value="Unassembled WGS sequence"/>
</dbReference>
<dbReference type="Gene3D" id="3.90.79.10">
    <property type="entry name" value="Nucleoside Triphosphate Pyrophosphohydrolase"/>
    <property type="match status" value="1"/>
</dbReference>
<evidence type="ECO:0000313" key="3">
    <source>
        <dbReference type="Proteomes" id="UP000231383"/>
    </source>
</evidence>
<comment type="caution">
    <text evidence="2">The sequence shown here is derived from an EMBL/GenBank/DDBJ whole genome shotgun (WGS) entry which is preliminary data.</text>
</comment>
<evidence type="ECO:0000313" key="2">
    <source>
        <dbReference type="EMBL" id="PJC32454.1"/>
    </source>
</evidence>
<reference evidence="3" key="1">
    <citation type="submission" date="2017-09" db="EMBL/GenBank/DDBJ databases">
        <title>Depth-based differentiation of microbial function through sediment-hosted aquifers and enrichment of novel symbionts in the deep terrestrial subsurface.</title>
        <authorList>
            <person name="Probst A.J."/>
            <person name="Ladd B."/>
            <person name="Jarett J.K."/>
            <person name="Geller-Mcgrath D.E."/>
            <person name="Sieber C.M.K."/>
            <person name="Emerson J.B."/>
            <person name="Anantharaman K."/>
            <person name="Thomas B.C."/>
            <person name="Malmstrom R."/>
            <person name="Stieglmeier M."/>
            <person name="Klingl A."/>
            <person name="Woyke T."/>
            <person name="Ryan C.M."/>
            <person name="Banfield J.F."/>
        </authorList>
    </citation>
    <scope>NUCLEOTIDE SEQUENCE [LARGE SCALE GENOMIC DNA]</scope>
</reference>
<dbReference type="InterPro" id="IPR000086">
    <property type="entry name" value="NUDIX_hydrolase_dom"/>
</dbReference>
<feature type="domain" description="Nudix hydrolase" evidence="1">
    <location>
        <begin position="1"/>
        <end position="98"/>
    </location>
</feature>
<evidence type="ECO:0000259" key="1">
    <source>
        <dbReference type="PROSITE" id="PS51462"/>
    </source>
</evidence>
<sequence>MVEEGENDNVALIREVMEETGIKIEVGNKLGTWQFLRRRDGTIVSATNYLALPDPQQEEYTQIRLSTEHSAFSWFAPHAIYDLPVKDPSFLVALGLTTDKSLLS</sequence>
<organism evidence="2 3">
    <name type="scientific">Candidatus Roizmanbacteria bacterium CG_4_9_14_0_2_um_filter_39_13</name>
    <dbReference type="NCBI Taxonomy" id="1974839"/>
    <lineage>
        <taxon>Bacteria</taxon>
        <taxon>Candidatus Roizmaniibacteriota</taxon>
    </lineage>
</organism>
<name>A0A2M8EZJ6_9BACT</name>
<proteinExistence type="predicted"/>
<dbReference type="InterPro" id="IPR015797">
    <property type="entry name" value="NUDIX_hydrolase-like_dom_sf"/>
</dbReference>
<dbReference type="AlphaFoldDB" id="A0A2M8EZJ6"/>
<protein>
    <recommendedName>
        <fullName evidence="1">Nudix hydrolase domain-containing protein</fullName>
    </recommendedName>
</protein>
<gene>
    <name evidence="2" type="ORF">CO051_03220</name>
</gene>